<proteinExistence type="predicted"/>
<sequence>MRKLSVLIVTMFCLLSFNQVNAQKEPITAASATKNRGYTVLNKEGAITIYKYQHRAHSPKETEKYAPAYFFTTASSDVLQPLTKDNVKKAFPDNHPFHEAIDATFRSDEELHNYDTYHKMYKLNWLLQEHSH</sequence>
<dbReference type="RefSeq" id="WP_137263034.1">
    <property type="nucleotide sequence ID" value="NZ_SZQL01000015.1"/>
</dbReference>
<dbReference type="EMBL" id="SZQL01000015">
    <property type="protein sequence ID" value="TKK66302.1"/>
    <property type="molecule type" value="Genomic_DNA"/>
</dbReference>
<dbReference type="Proteomes" id="UP000305848">
    <property type="component" value="Unassembled WGS sequence"/>
</dbReference>
<organism evidence="2 3">
    <name type="scientific">Ilyomonas limi</name>
    <dbReference type="NCBI Taxonomy" id="2575867"/>
    <lineage>
        <taxon>Bacteria</taxon>
        <taxon>Pseudomonadati</taxon>
        <taxon>Bacteroidota</taxon>
        <taxon>Chitinophagia</taxon>
        <taxon>Chitinophagales</taxon>
        <taxon>Chitinophagaceae</taxon>
        <taxon>Ilyomonas</taxon>
    </lineage>
</organism>
<keyword evidence="3" id="KW-1185">Reference proteome</keyword>
<comment type="caution">
    <text evidence="2">The sequence shown here is derived from an EMBL/GenBank/DDBJ whole genome shotgun (WGS) entry which is preliminary data.</text>
</comment>
<name>A0A4U3KVD0_9BACT</name>
<gene>
    <name evidence="2" type="ORF">FC093_17100</name>
</gene>
<dbReference type="OrthoDB" id="946740at2"/>
<evidence type="ECO:0000256" key="1">
    <source>
        <dbReference type="SAM" id="SignalP"/>
    </source>
</evidence>
<reference evidence="2 3" key="1">
    <citation type="submission" date="2019-05" db="EMBL/GenBank/DDBJ databases">
        <title>Panacibacter sp. strain 17mud1-8 Genome sequencing and assembly.</title>
        <authorList>
            <person name="Chhetri G."/>
        </authorList>
    </citation>
    <scope>NUCLEOTIDE SEQUENCE [LARGE SCALE GENOMIC DNA]</scope>
    <source>
        <strain evidence="2 3">17mud1-8</strain>
    </source>
</reference>
<evidence type="ECO:0008006" key="4">
    <source>
        <dbReference type="Google" id="ProtNLM"/>
    </source>
</evidence>
<evidence type="ECO:0000313" key="2">
    <source>
        <dbReference type="EMBL" id="TKK66302.1"/>
    </source>
</evidence>
<accession>A0A4U3KVD0</accession>
<keyword evidence="1" id="KW-0732">Signal</keyword>
<feature type="chain" id="PRO_5020451911" description="GLPGLI family protein" evidence="1">
    <location>
        <begin position="23"/>
        <end position="132"/>
    </location>
</feature>
<dbReference type="AlphaFoldDB" id="A0A4U3KVD0"/>
<protein>
    <recommendedName>
        <fullName evidence="4">GLPGLI family protein</fullName>
    </recommendedName>
</protein>
<evidence type="ECO:0000313" key="3">
    <source>
        <dbReference type="Proteomes" id="UP000305848"/>
    </source>
</evidence>
<feature type="signal peptide" evidence="1">
    <location>
        <begin position="1"/>
        <end position="22"/>
    </location>
</feature>